<organism evidence="1 2">
    <name type="scientific">Vagococcus silagei</name>
    <dbReference type="NCBI Taxonomy" id="2508885"/>
    <lineage>
        <taxon>Bacteria</taxon>
        <taxon>Bacillati</taxon>
        <taxon>Bacillota</taxon>
        <taxon>Bacilli</taxon>
        <taxon>Lactobacillales</taxon>
        <taxon>Enterococcaceae</taxon>
        <taxon>Vagococcus</taxon>
    </lineage>
</organism>
<sequence length="62" mass="7575">MISEQETRIVFKEKLNIKNPFIWCVSFFKMNLKAMQKQYVDDLETYIKEIEMKERIDNGGRR</sequence>
<comment type="caution">
    <text evidence="1">The sequence shown here is derived from an EMBL/GenBank/DDBJ whole genome shotgun (WGS) entry which is preliminary data.</text>
</comment>
<dbReference type="OrthoDB" id="9788177at2"/>
<reference evidence="1 2" key="1">
    <citation type="submission" date="2019-01" db="EMBL/GenBank/DDBJ databases">
        <title>Vagococcus silagei sp. nov. isolated from brewer's grain.</title>
        <authorList>
            <person name="Guu J.-R."/>
        </authorList>
    </citation>
    <scope>NUCLEOTIDE SEQUENCE [LARGE SCALE GENOMIC DNA]</scope>
    <source>
        <strain evidence="1 2">2B-2</strain>
    </source>
</reference>
<proteinExistence type="predicted"/>
<dbReference type="AlphaFoldDB" id="A0A4V3TVA5"/>
<evidence type="ECO:0000313" key="1">
    <source>
        <dbReference type="EMBL" id="THB62159.1"/>
    </source>
</evidence>
<dbReference type="Proteomes" id="UP000310506">
    <property type="component" value="Unassembled WGS sequence"/>
</dbReference>
<keyword evidence="2" id="KW-1185">Reference proteome</keyword>
<dbReference type="EMBL" id="SDGV01000003">
    <property type="protein sequence ID" value="THB62159.1"/>
    <property type="molecule type" value="Genomic_DNA"/>
</dbReference>
<name>A0A4V3TVA5_9ENTE</name>
<dbReference type="RefSeq" id="WP_136135901.1">
    <property type="nucleotide sequence ID" value="NZ_SDGV01000003.1"/>
</dbReference>
<evidence type="ECO:0000313" key="2">
    <source>
        <dbReference type="Proteomes" id="UP000310506"/>
    </source>
</evidence>
<gene>
    <name evidence="1" type="ORF">ESZ54_01460</name>
</gene>
<protein>
    <submittedName>
        <fullName evidence="1">Uncharacterized protein</fullName>
    </submittedName>
</protein>
<accession>A0A4V3TVA5</accession>